<evidence type="ECO:0000256" key="13">
    <source>
        <dbReference type="ARBA" id="ARBA00023242"/>
    </source>
</evidence>
<dbReference type="Proteomes" id="UP000092462">
    <property type="component" value="Unassembled WGS sequence"/>
</dbReference>
<evidence type="ECO:0000256" key="8">
    <source>
        <dbReference type="ARBA" id="ARBA00022679"/>
    </source>
</evidence>
<evidence type="ECO:0000256" key="9">
    <source>
        <dbReference type="ARBA" id="ARBA00022723"/>
    </source>
</evidence>
<evidence type="ECO:0000256" key="15">
    <source>
        <dbReference type="ARBA" id="ARBA00035390"/>
    </source>
</evidence>
<evidence type="ECO:0000256" key="7">
    <source>
        <dbReference type="ARBA" id="ARBA00022490"/>
    </source>
</evidence>
<comment type="similarity">
    <text evidence="5">Belongs to the RNF10 family.</text>
</comment>
<dbReference type="AlphaFoldDB" id="A0A1B0DLH5"/>
<comment type="subcellular location">
    <subcellularLocation>
        <location evidence="3">Cytoplasm</location>
    </subcellularLocation>
    <subcellularLocation>
        <location evidence="2">Nucleus</location>
    </subcellularLocation>
</comment>
<dbReference type="Gene3D" id="3.30.40.10">
    <property type="entry name" value="Zinc/RING finger domain, C3HC4 (zinc finger)"/>
    <property type="match status" value="1"/>
</dbReference>
<keyword evidence="17" id="KW-1185">Reference proteome</keyword>
<comment type="pathway">
    <text evidence="4">Protein modification; protein ubiquitination.</text>
</comment>
<comment type="catalytic activity">
    <reaction evidence="1">
        <text>S-ubiquitinyl-[E2 ubiquitin-conjugating enzyme]-L-cysteine + [acceptor protein]-L-lysine = [E2 ubiquitin-conjugating enzyme]-L-cysteine + N(6)-ubiquitinyl-[acceptor protein]-L-lysine.</text>
        <dbReference type="EC" id="2.3.2.27"/>
    </reaction>
</comment>
<evidence type="ECO:0000313" key="17">
    <source>
        <dbReference type="Proteomes" id="UP000092462"/>
    </source>
</evidence>
<dbReference type="VEuPathDB" id="VectorBase:PPAPM1_001510"/>
<dbReference type="Pfam" id="PF00097">
    <property type="entry name" value="zf-C3HC4"/>
    <property type="match status" value="1"/>
</dbReference>
<evidence type="ECO:0000256" key="2">
    <source>
        <dbReference type="ARBA" id="ARBA00004123"/>
    </source>
</evidence>
<evidence type="ECO:0000256" key="10">
    <source>
        <dbReference type="ARBA" id="ARBA00022771"/>
    </source>
</evidence>
<dbReference type="PANTHER" id="PTHR12983">
    <property type="entry name" value="RING FINGER 10 FAMILY MEMBER"/>
    <property type="match status" value="1"/>
</dbReference>
<dbReference type="EC" id="2.3.2.27" evidence="6"/>
<dbReference type="GO" id="GO:0008270">
    <property type="term" value="F:zinc ion binding"/>
    <property type="evidence" value="ECO:0007669"/>
    <property type="project" value="UniProtKB-KW"/>
</dbReference>
<accession>A0A1B0DLH5</accession>
<evidence type="ECO:0000256" key="3">
    <source>
        <dbReference type="ARBA" id="ARBA00004496"/>
    </source>
</evidence>
<dbReference type="EMBL" id="AJVK01036439">
    <property type="status" value="NOT_ANNOTATED_CDS"/>
    <property type="molecule type" value="Genomic_DNA"/>
</dbReference>
<dbReference type="PROSITE" id="PS50089">
    <property type="entry name" value="ZF_RING_2"/>
    <property type="match status" value="1"/>
</dbReference>
<dbReference type="InterPro" id="IPR039739">
    <property type="entry name" value="MAG2/RNF10"/>
</dbReference>
<dbReference type="InterPro" id="IPR013083">
    <property type="entry name" value="Znf_RING/FYVE/PHD"/>
</dbReference>
<dbReference type="CDD" id="cd16536">
    <property type="entry name" value="RING-HC_RNF10"/>
    <property type="match status" value="1"/>
</dbReference>
<evidence type="ECO:0000256" key="11">
    <source>
        <dbReference type="ARBA" id="ARBA00022786"/>
    </source>
</evidence>
<keyword evidence="8" id="KW-0808">Transferase</keyword>
<dbReference type="InterPro" id="IPR001841">
    <property type="entry name" value="Znf_RING"/>
</dbReference>
<evidence type="ECO:0000256" key="5">
    <source>
        <dbReference type="ARBA" id="ARBA00008117"/>
    </source>
</evidence>
<dbReference type="EnsemblMetazoa" id="PPAI009215-RA">
    <property type="protein sequence ID" value="PPAI009215-PA"/>
    <property type="gene ID" value="PPAI009215"/>
</dbReference>
<sequence>MMIKICQFVVKSSGEYEVHRGCPDTLVKWDQIEQVIIHSNEDTQCPICLYPPVAGKMTRCGHVYCWPCILHYLALSDKSWRKCPICYEPIYVADLKSAVANYHHEFKIDEVVTLKLMKRKKGSLSVTEASKDAQNSDPLPHFFESKDLIVHSKLILADFEEILSIVEQEQRQLLLQMETDGPNGLNCPEMIFIQQALDLLAERKSSLNKLLVQKGTEEDVEQILKAEKEVFSEDNSEQEEREETPEDTSNFFYFYQAVDGQNLYLHTVNNRMIQAQFGELWKGPEMLSGRIVQKDSFTMDETLRKRLKYLQHLPITCQFDVVEIVFDTPIVSREIMETFDEELKQRAKNRQVRAREERIREMKINEVYDRQMGKMLAQAVDIDIGSPKDFPS</sequence>
<dbReference type="GO" id="GO:0045944">
    <property type="term" value="P:positive regulation of transcription by RNA polymerase II"/>
    <property type="evidence" value="ECO:0007669"/>
    <property type="project" value="TreeGrafter"/>
</dbReference>
<keyword evidence="10" id="KW-0863">Zinc-finger</keyword>
<evidence type="ECO:0000313" key="16">
    <source>
        <dbReference type="EnsemblMetazoa" id="PPAI009215-PA"/>
    </source>
</evidence>
<keyword evidence="13" id="KW-0539">Nucleus</keyword>
<dbReference type="GO" id="GO:0005737">
    <property type="term" value="C:cytoplasm"/>
    <property type="evidence" value="ECO:0007669"/>
    <property type="project" value="UniProtKB-SubCell"/>
</dbReference>
<dbReference type="SUPFAM" id="SSF57850">
    <property type="entry name" value="RING/U-box"/>
    <property type="match status" value="1"/>
</dbReference>
<evidence type="ECO:0000256" key="6">
    <source>
        <dbReference type="ARBA" id="ARBA00012483"/>
    </source>
</evidence>
<keyword evidence="12" id="KW-0862">Zinc</keyword>
<dbReference type="SMART" id="SM00184">
    <property type="entry name" value="RING"/>
    <property type="match status" value="1"/>
</dbReference>
<keyword evidence="11" id="KW-0833">Ubl conjugation pathway</keyword>
<evidence type="ECO:0000256" key="12">
    <source>
        <dbReference type="ARBA" id="ARBA00022833"/>
    </source>
</evidence>
<dbReference type="GO" id="GO:0005634">
    <property type="term" value="C:nucleus"/>
    <property type="evidence" value="ECO:0007669"/>
    <property type="project" value="UniProtKB-SubCell"/>
</dbReference>
<name>A0A1B0DLH5_PHLPP</name>
<dbReference type="PROSITE" id="PS00518">
    <property type="entry name" value="ZF_RING_1"/>
    <property type="match status" value="1"/>
</dbReference>
<evidence type="ECO:0000256" key="14">
    <source>
        <dbReference type="ARBA" id="ARBA00035131"/>
    </source>
</evidence>
<evidence type="ECO:0000256" key="4">
    <source>
        <dbReference type="ARBA" id="ARBA00004906"/>
    </source>
</evidence>
<proteinExistence type="inferred from homology"/>
<keyword evidence="7" id="KW-0963">Cytoplasm</keyword>
<dbReference type="VEuPathDB" id="VectorBase:PPAI009215"/>
<dbReference type="PANTHER" id="PTHR12983:SF9">
    <property type="entry name" value="E3 UBIQUITIN-PROTEIN LIGASE RNF10"/>
    <property type="match status" value="1"/>
</dbReference>
<organism evidence="16 17">
    <name type="scientific">Phlebotomus papatasi</name>
    <name type="common">Sandfly</name>
    <dbReference type="NCBI Taxonomy" id="29031"/>
    <lineage>
        <taxon>Eukaryota</taxon>
        <taxon>Metazoa</taxon>
        <taxon>Ecdysozoa</taxon>
        <taxon>Arthropoda</taxon>
        <taxon>Hexapoda</taxon>
        <taxon>Insecta</taxon>
        <taxon>Pterygota</taxon>
        <taxon>Neoptera</taxon>
        <taxon>Endopterygota</taxon>
        <taxon>Diptera</taxon>
        <taxon>Nematocera</taxon>
        <taxon>Psychodoidea</taxon>
        <taxon>Psychodidae</taxon>
        <taxon>Phlebotomus</taxon>
        <taxon>Phlebotomus</taxon>
    </lineage>
</organism>
<dbReference type="InterPro" id="IPR017907">
    <property type="entry name" value="Znf_RING_CS"/>
</dbReference>
<reference evidence="16" key="1">
    <citation type="submission" date="2022-08" db="UniProtKB">
        <authorList>
            <consortium name="EnsemblMetazoa"/>
        </authorList>
    </citation>
    <scope>IDENTIFICATION</scope>
    <source>
        <strain evidence="16">Israel</strain>
    </source>
</reference>
<protein>
    <recommendedName>
        <fullName evidence="14">E3 ubiquitin-protein ligase RNF10</fullName>
        <ecNumber evidence="6">2.3.2.27</ecNumber>
    </recommendedName>
    <alternativeName>
        <fullName evidence="15">RING finger protein 10</fullName>
    </alternativeName>
</protein>
<dbReference type="InterPro" id="IPR018957">
    <property type="entry name" value="Znf_C3HC4_RING-type"/>
</dbReference>
<dbReference type="FunFam" id="3.30.40.10:FF:000112">
    <property type="entry name" value="RING finger protein 10"/>
    <property type="match status" value="1"/>
</dbReference>
<dbReference type="GO" id="GO:0000976">
    <property type="term" value="F:transcription cis-regulatory region binding"/>
    <property type="evidence" value="ECO:0007669"/>
    <property type="project" value="TreeGrafter"/>
</dbReference>
<keyword evidence="9" id="KW-0479">Metal-binding</keyword>
<evidence type="ECO:0000256" key="1">
    <source>
        <dbReference type="ARBA" id="ARBA00000900"/>
    </source>
</evidence>
<dbReference type="GO" id="GO:0061630">
    <property type="term" value="F:ubiquitin protein ligase activity"/>
    <property type="evidence" value="ECO:0007669"/>
    <property type="project" value="UniProtKB-EC"/>
</dbReference>